<dbReference type="OrthoDB" id="6430815at2759"/>
<proteinExistence type="predicted"/>
<dbReference type="EMBL" id="JABSTR010000008">
    <property type="protein sequence ID" value="KAH9378461.1"/>
    <property type="molecule type" value="Genomic_DNA"/>
</dbReference>
<gene>
    <name evidence="4" type="ORF">HPB48_017012</name>
</gene>
<organism evidence="4 5">
    <name type="scientific">Haemaphysalis longicornis</name>
    <name type="common">Bush tick</name>
    <dbReference type="NCBI Taxonomy" id="44386"/>
    <lineage>
        <taxon>Eukaryota</taxon>
        <taxon>Metazoa</taxon>
        <taxon>Ecdysozoa</taxon>
        <taxon>Arthropoda</taxon>
        <taxon>Chelicerata</taxon>
        <taxon>Arachnida</taxon>
        <taxon>Acari</taxon>
        <taxon>Parasitiformes</taxon>
        <taxon>Ixodida</taxon>
        <taxon>Ixodoidea</taxon>
        <taxon>Ixodidae</taxon>
        <taxon>Haemaphysalinae</taxon>
        <taxon>Haemaphysalis</taxon>
    </lineage>
</organism>
<dbReference type="PANTHER" id="PTHR23080">
    <property type="entry name" value="THAP DOMAIN PROTEIN"/>
    <property type="match status" value="1"/>
</dbReference>
<comment type="caution">
    <text evidence="4">The sequence shown here is derived from an EMBL/GenBank/DDBJ whole genome shotgun (WGS) entry which is preliminary data.</text>
</comment>
<evidence type="ECO:0000256" key="2">
    <source>
        <dbReference type="ARBA" id="ARBA00022723"/>
    </source>
</evidence>
<dbReference type="Proteomes" id="UP000821853">
    <property type="component" value="Unassembled WGS sequence"/>
</dbReference>
<evidence type="ECO:0000313" key="4">
    <source>
        <dbReference type="EMBL" id="KAH9378461.1"/>
    </source>
</evidence>
<protein>
    <recommendedName>
        <fullName evidence="3">DDE Tnp4 domain-containing protein</fullName>
    </recommendedName>
</protein>
<dbReference type="AlphaFoldDB" id="A0A9J6GSJ7"/>
<keyword evidence="2" id="KW-0479">Metal-binding</keyword>
<dbReference type="GO" id="GO:0046872">
    <property type="term" value="F:metal ion binding"/>
    <property type="evidence" value="ECO:0007669"/>
    <property type="project" value="UniProtKB-KW"/>
</dbReference>
<dbReference type="Pfam" id="PF13359">
    <property type="entry name" value="DDE_Tnp_4"/>
    <property type="match status" value="1"/>
</dbReference>
<feature type="domain" description="DDE Tnp4" evidence="3">
    <location>
        <begin position="11"/>
        <end position="79"/>
    </location>
</feature>
<evidence type="ECO:0000313" key="5">
    <source>
        <dbReference type="Proteomes" id="UP000821853"/>
    </source>
</evidence>
<keyword evidence="5" id="KW-1185">Reference proteome</keyword>
<dbReference type="PANTHER" id="PTHR23080:SF143">
    <property type="entry name" value="SI:DKEY-56D12.4"/>
    <property type="match status" value="1"/>
</dbReference>
<name>A0A9J6GSJ7_HAELO</name>
<dbReference type="VEuPathDB" id="VectorBase:HLOH_061990"/>
<dbReference type="InterPro" id="IPR027806">
    <property type="entry name" value="HARBI1_dom"/>
</dbReference>
<sequence>MLCHVLATSCRILTYSYYEGVHTIKVLIGVSPGALITFVSDCFGSRASDKACVTDSDVLNRLELFKDDVMVDKGFNIDSE</sequence>
<evidence type="ECO:0000256" key="1">
    <source>
        <dbReference type="ARBA" id="ARBA00001968"/>
    </source>
</evidence>
<reference evidence="4 5" key="1">
    <citation type="journal article" date="2020" name="Cell">
        <title>Large-Scale Comparative Analyses of Tick Genomes Elucidate Their Genetic Diversity and Vector Capacities.</title>
        <authorList>
            <consortium name="Tick Genome and Microbiome Consortium (TIGMIC)"/>
            <person name="Jia N."/>
            <person name="Wang J."/>
            <person name="Shi W."/>
            <person name="Du L."/>
            <person name="Sun Y."/>
            <person name="Zhan W."/>
            <person name="Jiang J.F."/>
            <person name="Wang Q."/>
            <person name="Zhang B."/>
            <person name="Ji P."/>
            <person name="Bell-Sakyi L."/>
            <person name="Cui X.M."/>
            <person name="Yuan T.T."/>
            <person name="Jiang B.G."/>
            <person name="Yang W.F."/>
            <person name="Lam T.T."/>
            <person name="Chang Q.C."/>
            <person name="Ding S.J."/>
            <person name="Wang X.J."/>
            <person name="Zhu J.G."/>
            <person name="Ruan X.D."/>
            <person name="Zhao L."/>
            <person name="Wei J.T."/>
            <person name="Ye R.Z."/>
            <person name="Que T.C."/>
            <person name="Du C.H."/>
            <person name="Zhou Y.H."/>
            <person name="Cheng J.X."/>
            <person name="Dai P.F."/>
            <person name="Guo W.B."/>
            <person name="Han X.H."/>
            <person name="Huang E.J."/>
            <person name="Li L.F."/>
            <person name="Wei W."/>
            <person name="Gao Y.C."/>
            <person name="Liu J.Z."/>
            <person name="Shao H.Z."/>
            <person name="Wang X."/>
            <person name="Wang C.C."/>
            <person name="Yang T.C."/>
            <person name="Huo Q.B."/>
            <person name="Li W."/>
            <person name="Chen H.Y."/>
            <person name="Chen S.E."/>
            <person name="Zhou L.G."/>
            <person name="Ni X.B."/>
            <person name="Tian J.H."/>
            <person name="Sheng Y."/>
            <person name="Liu T."/>
            <person name="Pan Y.S."/>
            <person name="Xia L.Y."/>
            <person name="Li J."/>
            <person name="Zhao F."/>
            <person name="Cao W.C."/>
        </authorList>
    </citation>
    <scope>NUCLEOTIDE SEQUENCE [LARGE SCALE GENOMIC DNA]</scope>
    <source>
        <strain evidence="4">HaeL-2018</strain>
    </source>
</reference>
<accession>A0A9J6GSJ7</accession>
<comment type="cofactor">
    <cofactor evidence="1">
        <name>a divalent metal cation</name>
        <dbReference type="ChEBI" id="CHEBI:60240"/>
    </cofactor>
</comment>
<evidence type="ECO:0000259" key="3">
    <source>
        <dbReference type="Pfam" id="PF13359"/>
    </source>
</evidence>